<keyword evidence="5 9" id="KW-1133">Transmembrane helix</keyword>
<dbReference type="KEGG" id="anr:Ana3638_00595"/>
<evidence type="ECO:0000256" key="5">
    <source>
        <dbReference type="ARBA" id="ARBA00022989"/>
    </source>
</evidence>
<dbReference type="Pfam" id="PF00015">
    <property type="entry name" value="MCPsignal"/>
    <property type="match status" value="1"/>
</dbReference>
<evidence type="ECO:0000313" key="13">
    <source>
        <dbReference type="Proteomes" id="UP000464314"/>
    </source>
</evidence>
<dbReference type="PROSITE" id="PS50885">
    <property type="entry name" value="HAMP"/>
    <property type="match status" value="1"/>
</dbReference>
<dbReference type="GO" id="GO:0006935">
    <property type="term" value="P:chemotaxis"/>
    <property type="evidence" value="ECO:0007669"/>
    <property type="project" value="UniProtKB-KW"/>
</dbReference>
<feature type="transmembrane region" description="Helical" evidence="9">
    <location>
        <begin position="319"/>
        <end position="340"/>
    </location>
</feature>
<dbReference type="Proteomes" id="UP000464314">
    <property type="component" value="Chromosome"/>
</dbReference>
<evidence type="ECO:0000256" key="7">
    <source>
        <dbReference type="ARBA" id="ARBA00029447"/>
    </source>
</evidence>
<accession>A0A6P1TE23</accession>
<evidence type="ECO:0000256" key="8">
    <source>
        <dbReference type="PROSITE-ProRule" id="PRU00284"/>
    </source>
</evidence>
<protein>
    <submittedName>
        <fullName evidence="12">Methyl-accepting chemotaxis protein</fullName>
    </submittedName>
</protein>
<dbReference type="CDD" id="cd12912">
    <property type="entry name" value="PDC2_MCP_like"/>
    <property type="match status" value="1"/>
</dbReference>
<dbReference type="GO" id="GO:0004888">
    <property type="term" value="F:transmembrane signaling receptor activity"/>
    <property type="evidence" value="ECO:0007669"/>
    <property type="project" value="TreeGrafter"/>
</dbReference>
<feature type="domain" description="Methyl-accepting transducer" evidence="10">
    <location>
        <begin position="449"/>
        <end position="678"/>
    </location>
</feature>
<dbReference type="GO" id="GO:0005886">
    <property type="term" value="C:plasma membrane"/>
    <property type="evidence" value="ECO:0007669"/>
    <property type="project" value="UniProtKB-SubCell"/>
</dbReference>
<organism evidence="12 13">
    <name type="scientific">Anaerocolumna sedimenticola</name>
    <dbReference type="NCBI Taxonomy" id="2696063"/>
    <lineage>
        <taxon>Bacteria</taxon>
        <taxon>Bacillati</taxon>
        <taxon>Bacillota</taxon>
        <taxon>Clostridia</taxon>
        <taxon>Lachnospirales</taxon>
        <taxon>Lachnospiraceae</taxon>
        <taxon>Anaerocolumna</taxon>
    </lineage>
</organism>
<dbReference type="InterPro" id="IPR004089">
    <property type="entry name" value="MCPsignal_dom"/>
</dbReference>
<dbReference type="PANTHER" id="PTHR43531:SF11">
    <property type="entry name" value="METHYL-ACCEPTING CHEMOTAXIS PROTEIN 3"/>
    <property type="match status" value="1"/>
</dbReference>
<dbReference type="InterPro" id="IPR051310">
    <property type="entry name" value="MCP_chemotaxis"/>
</dbReference>
<evidence type="ECO:0000256" key="9">
    <source>
        <dbReference type="SAM" id="Phobius"/>
    </source>
</evidence>
<dbReference type="Gene3D" id="1.10.287.950">
    <property type="entry name" value="Methyl-accepting chemotaxis protein"/>
    <property type="match status" value="1"/>
</dbReference>
<dbReference type="SUPFAM" id="SSF58104">
    <property type="entry name" value="Methyl-accepting chemotaxis protein (MCP) signaling domain"/>
    <property type="match status" value="1"/>
</dbReference>
<dbReference type="SMART" id="SM00283">
    <property type="entry name" value="MA"/>
    <property type="match status" value="1"/>
</dbReference>
<dbReference type="Pfam" id="PF02743">
    <property type="entry name" value="dCache_1"/>
    <property type="match status" value="1"/>
</dbReference>
<dbReference type="PANTHER" id="PTHR43531">
    <property type="entry name" value="PROTEIN ICFG"/>
    <property type="match status" value="1"/>
</dbReference>
<name>A0A6P1TE23_9FIRM</name>
<reference evidence="12 13" key="1">
    <citation type="submission" date="2020-01" db="EMBL/GenBank/DDBJ databases">
        <title>Genome analysis of Anaerocolumna sp. CBA3638.</title>
        <authorList>
            <person name="Kim J."/>
            <person name="Roh S.W."/>
        </authorList>
    </citation>
    <scope>NUCLEOTIDE SEQUENCE [LARGE SCALE GENOMIC DNA]</scope>
    <source>
        <strain evidence="12 13">CBA3638</strain>
    </source>
</reference>
<dbReference type="Gene3D" id="3.30.450.20">
    <property type="entry name" value="PAS domain"/>
    <property type="match status" value="1"/>
</dbReference>
<feature type="domain" description="HAMP" evidence="11">
    <location>
        <begin position="346"/>
        <end position="399"/>
    </location>
</feature>
<evidence type="ECO:0000259" key="11">
    <source>
        <dbReference type="PROSITE" id="PS50885"/>
    </source>
</evidence>
<keyword evidence="3" id="KW-0145">Chemotaxis</keyword>
<dbReference type="PROSITE" id="PS50111">
    <property type="entry name" value="CHEMOTAXIS_TRANSDUC_2"/>
    <property type="match status" value="1"/>
</dbReference>
<proteinExistence type="inferred from homology"/>
<evidence type="ECO:0000256" key="4">
    <source>
        <dbReference type="ARBA" id="ARBA00022692"/>
    </source>
</evidence>
<dbReference type="InterPro" id="IPR033479">
    <property type="entry name" value="dCache_1"/>
</dbReference>
<comment type="subcellular location">
    <subcellularLocation>
        <location evidence="1">Cell membrane</location>
        <topology evidence="1">Multi-pass membrane protein</topology>
    </subcellularLocation>
</comment>
<evidence type="ECO:0000256" key="6">
    <source>
        <dbReference type="ARBA" id="ARBA00023136"/>
    </source>
</evidence>
<dbReference type="EMBL" id="CP048000">
    <property type="protein sequence ID" value="QHQ59480.1"/>
    <property type="molecule type" value="Genomic_DNA"/>
</dbReference>
<comment type="similarity">
    <text evidence="7">Belongs to the methyl-accepting chemotaxis (MCP) protein family.</text>
</comment>
<evidence type="ECO:0000256" key="2">
    <source>
        <dbReference type="ARBA" id="ARBA00022475"/>
    </source>
</evidence>
<feature type="transmembrane region" description="Helical" evidence="9">
    <location>
        <begin position="53"/>
        <end position="73"/>
    </location>
</feature>
<evidence type="ECO:0000313" key="12">
    <source>
        <dbReference type="EMBL" id="QHQ59480.1"/>
    </source>
</evidence>
<keyword evidence="8" id="KW-0807">Transducer</keyword>
<gene>
    <name evidence="12" type="ORF">Ana3638_00595</name>
</gene>
<dbReference type="Gene3D" id="6.10.340.10">
    <property type="match status" value="1"/>
</dbReference>
<sequence>MIKKKVKGNKNRVGRNKLLNKKDFNSKSEVKLSAISKLFKNDGSIQKKISNTILLIVLALTIIVGGSAVLLNYTSSMGVLKTSMTETARLSAELVNSQLEEYFLIAEEMGKTSNLSKESTPAAQKKFFLESKAIQYKFTSMDLIDTKGISLAQDKNLGATDYFQAAMKGKTYISDIVIDEKSKEPGFIISTPLWAGGIVDSEIVGVITITPPSEFLNNIISSIKIGKTGSVYLMDSTGTIIADKEASKVGKFSAIEKAKSNISYRSLAKVHKKMISLNTGFDTYQEKATPKVIGYSPVKNTNGWSVGVCSDRNEFMTGFYISILITLIFMIIFISFAVVFGRKIAFQISLPIEKAVKRLELLSNGDLNTPVPEPTAQDETASLLNSMKVTIERLKDIIHSISNSLGELAAGNLNIILGDEYIGDFIPLGISIEKIVESFNESLLQIKENAAQVAIGSEQIAKSAENLAEGASDQASTVEELNATITDITEKVKNNAAGTQAANEKSASVGICVNTSNQEMKHLMQAIELINDSSNQIVNIIKTIEEIAEQTNLLSLNAAIEAARAGTAGKGFAVVAEEVRKLAAKSSEAAKDTASLIQKSLDAVENGTRIADRTAASLNEIITSTKEMQNIIEDISETSKEQATALEQVTNAVYQISSIIESNSATAQENSAASEELTTQAQILNSLADKFHTKLK</sequence>
<evidence type="ECO:0000256" key="3">
    <source>
        <dbReference type="ARBA" id="ARBA00022500"/>
    </source>
</evidence>
<evidence type="ECO:0000259" key="10">
    <source>
        <dbReference type="PROSITE" id="PS50111"/>
    </source>
</evidence>
<keyword evidence="13" id="KW-1185">Reference proteome</keyword>
<dbReference type="RefSeq" id="WP_161836103.1">
    <property type="nucleotide sequence ID" value="NZ_CP048000.1"/>
</dbReference>
<dbReference type="GO" id="GO:0007165">
    <property type="term" value="P:signal transduction"/>
    <property type="evidence" value="ECO:0007669"/>
    <property type="project" value="UniProtKB-KW"/>
</dbReference>
<keyword evidence="6 9" id="KW-0472">Membrane</keyword>
<keyword evidence="4 9" id="KW-0812">Transmembrane</keyword>
<dbReference type="InterPro" id="IPR003660">
    <property type="entry name" value="HAMP_dom"/>
</dbReference>
<dbReference type="AlphaFoldDB" id="A0A6P1TE23"/>
<keyword evidence="2" id="KW-1003">Cell membrane</keyword>
<evidence type="ECO:0000256" key="1">
    <source>
        <dbReference type="ARBA" id="ARBA00004651"/>
    </source>
</evidence>